<feature type="disulfide bond" evidence="9">
    <location>
        <begin position="62"/>
        <end position="108"/>
    </location>
</feature>
<dbReference type="SUPFAM" id="SSF50242">
    <property type="entry name" value="TIMP-like"/>
    <property type="match status" value="1"/>
</dbReference>
<dbReference type="Proteomes" id="UP001634394">
    <property type="component" value="Unassembled WGS sequence"/>
</dbReference>
<evidence type="ECO:0000256" key="2">
    <source>
        <dbReference type="ARBA" id="ARBA00010054"/>
    </source>
</evidence>
<keyword evidence="7" id="KW-0221">Differentiation</keyword>
<comment type="subcellular location">
    <subcellularLocation>
        <location evidence="1">Secreted</location>
    </subcellularLocation>
</comment>
<evidence type="ECO:0000256" key="8">
    <source>
        <dbReference type="ARBA" id="ARBA00023157"/>
    </source>
</evidence>
<sequence>MRYTMRHHYVIGICICFFFGDNDGYSYDYENGYLSDLSTDYMNGARLNEPKCVDIPANLTLCADIGYPKMRLPNLLDHDTIAEVIAQSRPWVPLFSIGCHPDTQLFLCSLYAPVCLDRPIYPCRSLCEGVKRGCEERMQRYGYPWPEILRCDKFPVAMDLCIEQVNYKNDYNICTSCRQPTTYESILDNYCGAHYVIKGNIKMTTDINGDRRLELQGKAKFYKSDNTTKQDKKNLVPVIQGGATCECNRASPGKAKKLIMGRKEGGALTVTYISDWEKSKAFKDAVRKIRKGVDCEEQIKEISGQPDSSLGTNINANQSKGPDKEIDFDKDIDRNKKKKKKKGKGKKDKGKKKKDKDKTNKKDGKKKKNKNTDKTTPVPKQPST</sequence>
<dbReference type="InterPro" id="IPR020067">
    <property type="entry name" value="Frizzled_dom"/>
</dbReference>
<dbReference type="Pfam" id="PF01392">
    <property type="entry name" value="Fz"/>
    <property type="match status" value="1"/>
</dbReference>
<feature type="compositionally biased region" description="Basic and acidic residues" evidence="10">
    <location>
        <begin position="321"/>
        <end position="334"/>
    </location>
</feature>
<feature type="domain" description="NTR" evidence="12">
    <location>
        <begin position="174"/>
        <end position="295"/>
    </location>
</feature>
<accession>A0ABD3TYF4</accession>
<proteinExistence type="inferred from homology"/>
<comment type="similarity">
    <text evidence="2">Belongs to the secreted frizzled-related protein (sFRP) family.</text>
</comment>
<dbReference type="PROSITE" id="PS50038">
    <property type="entry name" value="FZ"/>
    <property type="match status" value="1"/>
</dbReference>
<organism evidence="13 14">
    <name type="scientific">Sinanodonta woodiana</name>
    <name type="common">Chinese pond mussel</name>
    <name type="synonym">Anodonta woodiana</name>
    <dbReference type="NCBI Taxonomy" id="1069815"/>
    <lineage>
        <taxon>Eukaryota</taxon>
        <taxon>Metazoa</taxon>
        <taxon>Spiralia</taxon>
        <taxon>Lophotrochozoa</taxon>
        <taxon>Mollusca</taxon>
        <taxon>Bivalvia</taxon>
        <taxon>Autobranchia</taxon>
        <taxon>Heteroconchia</taxon>
        <taxon>Palaeoheterodonta</taxon>
        <taxon>Unionida</taxon>
        <taxon>Unionoidea</taxon>
        <taxon>Unionidae</taxon>
        <taxon>Unioninae</taxon>
        <taxon>Sinanodonta</taxon>
    </lineage>
</organism>
<evidence type="ECO:0000259" key="11">
    <source>
        <dbReference type="PROSITE" id="PS50038"/>
    </source>
</evidence>
<evidence type="ECO:0000313" key="13">
    <source>
        <dbReference type="EMBL" id="KAL3841815.1"/>
    </source>
</evidence>
<protein>
    <recommendedName>
        <fullName evidence="15">Secreted frizzled-related protein 1</fullName>
    </recommendedName>
</protein>
<evidence type="ECO:0000256" key="10">
    <source>
        <dbReference type="SAM" id="MobiDB-lite"/>
    </source>
</evidence>
<evidence type="ECO:0000256" key="4">
    <source>
        <dbReference type="ARBA" id="ARBA00022525"/>
    </source>
</evidence>
<evidence type="ECO:0008006" key="15">
    <source>
        <dbReference type="Google" id="ProtNLM"/>
    </source>
</evidence>
<evidence type="ECO:0000256" key="7">
    <source>
        <dbReference type="ARBA" id="ARBA00022782"/>
    </source>
</evidence>
<feature type="compositionally biased region" description="Basic residues" evidence="10">
    <location>
        <begin position="335"/>
        <end position="355"/>
    </location>
</feature>
<dbReference type="PANTHER" id="PTHR11309">
    <property type="entry name" value="FRIZZLED"/>
    <property type="match status" value="1"/>
</dbReference>
<feature type="domain" description="FZ" evidence="11">
    <location>
        <begin position="47"/>
        <end position="164"/>
    </location>
</feature>
<feature type="disulfide bond" evidence="9">
    <location>
        <begin position="127"/>
        <end position="151"/>
    </location>
</feature>
<dbReference type="PANTHER" id="PTHR11309:SF148">
    <property type="entry name" value="SECRETED FRIZZLED-RELATED PROTEIN 1"/>
    <property type="match status" value="1"/>
</dbReference>
<name>A0ABD3TYF4_SINWO</name>
<gene>
    <name evidence="13" type="ORF">ACJMK2_019915</name>
</gene>
<evidence type="ECO:0000259" key="12">
    <source>
        <dbReference type="PROSITE" id="PS50189"/>
    </source>
</evidence>
<evidence type="ECO:0000256" key="1">
    <source>
        <dbReference type="ARBA" id="ARBA00004613"/>
    </source>
</evidence>
<comment type="caution">
    <text evidence="9">Lacks conserved residue(s) required for the propagation of feature annotation.</text>
</comment>
<evidence type="ECO:0000256" key="5">
    <source>
        <dbReference type="ARBA" id="ARBA00022687"/>
    </source>
</evidence>
<keyword evidence="4" id="KW-0964">Secreted</keyword>
<dbReference type="FunFam" id="1.10.2000.10:FF:000001">
    <property type="entry name" value="secreted frizzled-related protein 2"/>
    <property type="match status" value="1"/>
</dbReference>
<evidence type="ECO:0000256" key="3">
    <source>
        <dbReference type="ARBA" id="ARBA00022473"/>
    </source>
</evidence>
<dbReference type="EMBL" id="JBJQND010000017">
    <property type="protein sequence ID" value="KAL3841814.1"/>
    <property type="molecule type" value="Genomic_DNA"/>
</dbReference>
<comment type="caution">
    <text evidence="13">The sequence shown here is derived from an EMBL/GenBank/DDBJ whole genome shotgun (WGS) entry which is preliminary data.</text>
</comment>
<evidence type="ECO:0000313" key="14">
    <source>
        <dbReference type="Proteomes" id="UP001634394"/>
    </source>
</evidence>
<dbReference type="AlphaFoldDB" id="A0ABD3TYF4"/>
<dbReference type="EMBL" id="JBJQND010000017">
    <property type="protein sequence ID" value="KAL3841815.1"/>
    <property type="molecule type" value="Genomic_DNA"/>
</dbReference>
<feature type="compositionally biased region" description="Polar residues" evidence="10">
    <location>
        <begin position="305"/>
        <end position="320"/>
    </location>
</feature>
<dbReference type="SUPFAM" id="SSF63501">
    <property type="entry name" value="Frizzled cysteine-rich domain"/>
    <property type="match status" value="1"/>
</dbReference>
<feature type="region of interest" description="Disordered" evidence="10">
    <location>
        <begin position="301"/>
        <end position="384"/>
    </location>
</feature>
<keyword evidence="14" id="KW-1185">Reference proteome</keyword>
<dbReference type="SMART" id="SM00063">
    <property type="entry name" value="FRI"/>
    <property type="match status" value="1"/>
</dbReference>
<evidence type="ECO:0000256" key="9">
    <source>
        <dbReference type="PROSITE-ProRule" id="PRU00090"/>
    </source>
</evidence>
<dbReference type="Gene3D" id="1.10.2000.10">
    <property type="entry name" value="Frizzled cysteine-rich domain"/>
    <property type="match status" value="1"/>
</dbReference>
<dbReference type="GO" id="GO:0030154">
    <property type="term" value="P:cell differentiation"/>
    <property type="evidence" value="ECO:0007669"/>
    <property type="project" value="UniProtKB-KW"/>
</dbReference>
<dbReference type="InterPro" id="IPR008993">
    <property type="entry name" value="TIMP-like_OB-fold"/>
</dbReference>
<keyword evidence="3" id="KW-0217">Developmental protein</keyword>
<dbReference type="GO" id="GO:0005576">
    <property type="term" value="C:extracellular region"/>
    <property type="evidence" value="ECO:0007669"/>
    <property type="project" value="UniProtKB-SubCell"/>
</dbReference>
<dbReference type="InterPro" id="IPR036790">
    <property type="entry name" value="Frizzled_dom_sf"/>
</dbReference>
<keyword evidence="6" id="KW-0732">Signal</keyword>
<reference evidence="13 14" key="1">
    <citation type="submission" date="2024-11" db="EMBL/GenBank/DDBJ databases">
        <title>Chromosome-level genome assembly of the freshwater bivalve Anodonta woodiana.</title>
        <authorList>
            <person name="Chen X."/>
        </authorList>
    </citation>
    <scope>NUCLEOTIDE SEQUENCE [LARGE SCALE GENOMIC DNA]</scope>
    <source>
        <strain evidence="13">MN2024</strain>
        <tissue evidence="13">Gills</tissue>
    </source>
</reference>
<keyword evidence="5" id="KW-0879">Wnt signaling pathway</keyword>
<evidence type="ECO:0000256" key="6">
    <source>
        <dbReference type="ARBA" id="ARBA00022729"/>
    </source>
</evidence>
<dbReference type="GO" id="GO:0016055">
    <property type="term" value="P:Wnt signaling pathway"/>
    <property type="evidence" value="ECO:0007669"/>
    <property type="project" value="UniProtKB-KW"/>
</dbReference>
<dbReference type="Gene3D" id="2.40.50.120">
    <property type="match status" value="1"/>
</dbReference>
<dbReference type="InterPro" id="IPR015526">
    <property type="entry name" value="Frizzled/SFRP"/>
</dbReference>
<keyword evidence="8 9" id="KW-1015">Disulfide bond</keyword>
<dbReference type="InterPro" id="IPR001134">
    <property type="entry name" value="Netrin_domain"/>
</dbReference>
<dbReference type="PROSITE" id="PS50189">
    <property type="entry name" value="NTR"/>
    <property type="match status" value="1"/>
</dbReference>